<comment type="function">
    <text evidence="4">May be involved in cooperative interactions with calmodulins or calmodulin-like proteins. Recruits calmodulin proteins to microtubules, thus being a potential scaffold in cellular signaling and trafficking. May associate with nucleic acids and regulate gene expression at the transcriptional or post-transcriptional level.</text>
</comment>
<dbReference type="Pfam" id="PF13178">
    <property type="entry name" value="DUF4005"/>
    <property type="match status" value="1"/>
</dbReference>
<dbReference type="SUPFAM" id="SSF52540">
    <property type="entry name" value="P-loop containing nucleoside triphosphate hydrolases"/>
    <property type="match status" value="1"/>
</dbReference>
<feature type="domain" description="DUF4005" evidence="6">
    <location>
        <begin position="357"/>
        <end position="425"/>
    </location>
</feature>
<dbReference type="CDD" id="cd23767">
    <property type="entry name" value="IQCD"/>
    <property type="match status" value="1"/>
</dbReference>
<proteinExistence type="inferred from homology"/>
<comment type="subunit">
    <text evidence="3">Binds to multiple calmodulin (CaM) in the presence of Ca(2+) and CaM-like proteins.</text>
</comment>
<dbReference type="OMA" id="NNSPQFY"/>
<dbReference type="PANTHER" id="PTHR32295:SF11">
    <property type="entry name" value="PROTEIN IQ-DOMAIN 22"/>
    <property type="match status" value="1"/>
</dbReference>
<evidence type="ECO:0000256" key="1">
    <source>
        <dbReference type="ARBA" id="ARBA00022860"/>
    </source>
</evidence>
<keyword evidence="8" id="KW-1185">Reference proteome</keyword>
<evidence type="ECO:0000256" key="5">
    <source>
        <dbReference type="SAM" id="MobiDB-lite"/>
    </source>
</evidence>
<comment type="similarity">
    <text evidence="2">Belongs to the IQD family.</text>
</comment>
<evidence type="ECO:0000259" key="6">
    <source>
        <dbReference type="Pfam" id="PF13178"/>
    </source>
</evidence>
<protein>
    <recommendedName>
        <fullName evidence="6">DUF4005 domain-containing protein</fullName>
    </recommendedName>
</protein>
<feature type="compositionally biased region" description="Basic and acidic residues" evidence="5">
    <location>
        <begin position="211"/>
        <end position="220"/>
    </location>
</feature>
<dbReference type="InterPro" id="IPR000048">
    <property type="entry name" value="IQ_motif_EF-hand-BS"/>
</dbReference>
<accession>A0A7N0TVP3</accession>
<organism evidence="7 8">
    <name type="scientific">Kalanchoe fedtschenkoi</name>
    <name type="common">Lavender scallops</name>
    <name type="synonym">South American air plant</name>
    <dbReference type="NCBI Taxonomy" id="63787"/>
    <lineage>
        <taxon>Eukaryota</taxon>
        <taxon>Viridiplantae</taxon>
        <taxon>Streptophyta</taxon>
        <taxon>Embryophyta</taxon>
        <taxon>Tracheophyta</taxon>
        <taxon>Spermatophyta</taxon>
        <taxon>Magnoliopsida</taxon>
        <taxon>eudicotyledons</taxon>
        <taxon>Gunneridae</taxon>
        <taxon>Pentapetalae</taxon>
        <taxon>Saxifragales</taxon>
        <taxon>Crassulaceae</taxon>
        <taxon>Kalanchoe</taxon>
    </lineage>
</organism>
<dbReference type="EnsemblPlants" id="Kaladp0046s0345.1.v1.1">
    <property type="protein sequence ID" value="Kaladp0046s0345.1.v1.1"/>
    <property type="gene ID" value="Kaladp0046s0345.v1.1"/>
</dbReference>
<feature type="compositionally biased region" description="Low complexity" evidence="5">
    <location>
        <begin position="186"/>
        <end position="198"/>
    </location>
</feature>
<sequence>MGKASRWLRSLLTFKKTAEQPPSDVKPSKDRRRWSFVKSTKHRHHHTSTGTSILEKRGDPVSEYGDLVDPEKHAIAVAAATAAVAEAAVAAARAAAAVVKLTSSGKCDSTHYSAARSGGGRRPRWAAVVIQSAFRGYLARRALKALKALVRLQALVRGHIARKQTADQVRQMQALLRVQARARAGRALLSESSQSSSKSSHHHPPGPGTPEKFEQIELRSKSPRRNQPSVLKRNYSRSDGRGTNFQVRPHRDTNWINHSMDDRAWDPLMRTCPLDDENSGKILEIDPGNPNFTSKRKDLFHALHHTLASDNRSHKLTTSKDLAAHQGFNSCEAMSLNPSKFSCELEEASFCTADNSPRFYSASSIGGGSSRGGSFTPTNSDILHSYLSGYSDYPNYMSYTESSKAKLRSLSAPKQRPQYERSSSTKRYLCHALKESKSGAQRLSALHASFADKAYPGSGRLDKLGMPVTRGDTHASLYDHI</sequence>
<evidence type="ECO:0000256" key="4">
    <source>
        <dbReference type="ARBA" id="ARBA00045534"/>
    </source>
</evidence>
<keyword evidence="1" id="KW-0112">Calmodulin-binding</keyword>
<evidence type="ECO:0000256" key="2">
    <source>
        <dbReference type="ARBA" id="ARBA00024341"/>
    </source>
</evidence>
<dbReference type="GO" id="GO:0005516">
    <property type="term" value="F:calmodulin binding"/>
    <property type="evidence" value="ECO:0007669"/>
    <property type="project" value="UniProtKB-KW"/>
</dbReference>
<feature type="region of interest" description="Disordered" evidence="5">
    <location>
        <begin position="18"/>
        <end position="55"/>
    </location>
</feature>
<evidence type="ECO:0000313" key="8">
    <source>
        <dbReference type="Proteomes" id="UP000594263"/>
    </source>
</evidence>
<dbReference type="PANTHER" id="PTHR32295">
    <property type="entry name" value="IQ-DOMAIN 5-RELATED"/>
    <property type="match status" value="1"/>
</dbReference>
<reference evidence="7" key="1">
    <citation type="submission" date="2021-01" db="UniProtKB">
        <authorList>
            <consortium name="EnsemblPlants"/>
        </authorList>
    </citation>
    <scope>IDENTIFICATION</scope>
</reference>
<dbReference type="Gene3D" id="1.20.5.190">
    <property type="match status" value="1"/>
</dbReference>
<dbReference type="InterPro" id="IPR027417">
    <property type="entry name" value="P-loop_NTPase"/>
</dbReference>
<evidence type="ECO:0000313" key="7">
    <source>
        <dbReference type="EnsemblPlants" id="Kaladp0046s0345.1.v1.1"/>
    </source>
</evidence>
<feature type="compositionally biased region" description="Basic residues" evidence="5">
    <location>
        <begin position="29"/>
        <end position="47"/>
    </location>
</feature>
<evidence type="ECO:0000256" key="3">
    <source>
        <dbReference type="ARBA" id="ARBA00024378"/>
    </source>
</evidence>
<dbReference type="PROSITE" id="PS50096">
    <property type="entry name" value="IQ"/>
    <property type="match status" value="2"/>
</dbReference>
<dbReference type="SMART" id="SM00015">
    <property type="entry name" value="IQ"/>
    <property type="match status" value="2"/>
</dbReference>
<feature type="region of interest" description="Disordered" evidence="5">
    <location>
        <begin position="186"/>
        <end position="250"/>
    </location>
</feature>
<dbReference type="Gramene" id="Kaladp0046s0345.1.v1.1">
    <property type="protein sequence ID" value="Kaladp0046s0345.1.v1.1"/>
    <property type="gene ID" value="Kaladp0046s0345.v1.1"/>
</dbReference>
<name>A0A7N0TVP3_KALFE</name>
<dbReference type="Pfam" id="PF00612">
    <property type="entry name" value="IQ"/>
    <property type="match status" value="2"/>
</dbReference>
<dbReference type="InterPro" id="IPR025064">
    <property type="entry name" value="DUF4005"/>
</dbReference>
<dbReference type="Proteomes" id="UP000594263">
    <property type="component" value="Unplaced"/>
</dbReference>
<dbReference type="AlphaFoldDB" id="A0A7N0TVP3"/>